<dbReference type="NCBIfam" id="TIGR00685">
    <property type="entry name" value="T6PP"/>
    <property type="match status" value="1"/>
</dbReference>
<comment type="catalytic activity">
    <reaction evidence="2">
        <text>alpha,alpha-trehalose 6-phosphate + H2O = alpha,alpha-trehalose + phosphate</text>
        <dbReference type="Rhea" id="RHEA:23420"/>
        <dbReference type="ChEBI" id="CHEBI:15377"/>
        <dbReference type="ChEBI" id="CHEBI:16551"/>
        <dbReference type="ChEBI" id="CHEBI:43474"/>
        <dbReference type="ChEBI" id="CHEBI:58429"/>
        <dbReference type="EC" id="3.1.3.12"/>
    </reaction>
</comment>
<evidence type="ECO:0000313" key="3">
    <source>
        <dbReference type="EMBL" id="RKR00070.1"/>
    </source>
</evidence>
<protein>
    <recommendedName>
        <fullName evidence="2">Trehalose 6-phosphate phosphatase</fullName>
        <ecNumber evidence="2">3.1.3.12</ecNumber>
    </recommendedName>
</protein>
<keyword evidence="2" id="KW-0479">Metal-binding</keyword>
<dbReference type="GO" id="GO:0004805">
    <property type="term" value="F:trehalose-phosphatase activity"/>
    <property type="evidence" value="ECO:0007669"/>
    <property type="project" value="UniProtKB-EC"/>
</dbReference>
<comment type="caution">
    <text evidence="3">The sequence shown here is derived from an EMBL/GenBank/DDBJ whole genome shotgun (WGS) entry which is preliminary data.</text>
</comment>
<dbReference type="PANTHER" id="PTHR43768:SF3">
    <property type="entry name" value="TREHALOSE 6-PHOSPHATE PHOSPHATASE"/>
    <property type="match status" value="1"/>
</dbReference>
<dbReference type="SUPFAM" id="SSF56784">
    <property type="entry name" value="HAD-like"/>
    <property type="match status" value="1"/>
</dbReference>
<dbReference type="Gene3D" id="3.30.70.1020">
    <property type="entry name" value="Trehalose-6-phosphate phosphatase related protein, domain 2"/>
    <property type="match status" value="1"/>
</dbReference>
<dbReference type="RefSeq" id="WP_121210465.1">
    <property type="nucleotide sequence ID" value="NZ_RBIM01000003.1"/>
</dbReference>
<keyword evidence="2" id="KW-0460">Magnesium</keyword>
<comment type="pathway">
    <text evidence="2">Glycan biosynthesis; trehalose biosynthesis.</text>
</comment>
<organism evidence="3 4">
    <name type="scientific">Maricaulis maris</name>
    <dbReference type="NCBI Taxonomy" id="74318"/>
    <lineage>
        <taxon>Bacteria</taxon>
        <taxon>Pseudomonadati</taxon>
        <taxon>Pseudomonadota</taxon>
        <taxon>Alphaproteobacteria</taxon>
        <taxon>Maricaulales</taxon>
        <taxon>Maricaulaceae</taxon>
        <taxon>Maricaulis</taxon>
    </lineage>
</organism>
<name>A0A495DCM5_9PROT</name>
<dbReference type="OrthoDB" id="9814913at2"/>
<dbReference type="UniPathway" id="UPA00299"/>
<dbReference type="Proteomes" id="UP000273675">
    <property type="component" value="Unassembled WGS sequence"/>
</dbReference>
<dbReference type="InterPro" id="IPR044651">
    <property type="entry name" value="OTSB-like"/>
</dbReference>
<comment type="function">
    <text evidence="2">Removes the phosphate from trehalose 6-phosphate to produce free trehalose.</text>
</comment>
<dbReference type="InterPro" id="IPR036412">
    <property type="entry name" value="HAD-like_sf"/>
</dbReference>
<evidence type="ECO:0000256" key="1">
    <source>
        <dbReference type="ARBA" id="ARBA00022801"/>
    </source>
</evidence>
<gene>
    <name evidence="3" type="ORF">C7435_1268</name>
</gene>
<accession>A0A495DCM5</accession>
<dbReference type="CDD" id="cd01627">
    <property type="entry name" value="HAD_TPP"/>
    <property type="match status" value="1"/>
</dbReference>
<sequence>MSETRTRSHLANTHDTPVFNVRQNALFLDFDGTLAPLQDDPDTVFLPPGGSDILQALARASGGALAIISGRDIRDLDRRIPGALWRIGGHGSDFCAPGRHPAAWAPPAPDALFHGAHQLCADTPGTRLEVKGPVLALHYRASPGAGPALAAALAELVTDCPAYGLQAGKMVFELKPAAASKARAVERLLTLPPFAGRCPVMIGDDATDEDGMRAAIALGGWAIKVGEGQTSATTRLDDPARVWNWLEAQLP</sequence>
<dbReference type="PANTHER" id="PTHR43768">
    <property type="entry name" value="TREHALOSE 6-PHOSPHATE PHOSPHATASE"/>
    <property type="match status" value="1"/>
</dbReference>
<dbReference type="InterPro" id="IPR003337">
    <property type="entry name" value="Trehalose_PPase"/>
</dbReference>
<evidence type="ECO:0000313" key="4">
    <source>
        <dbReference type="Proteomes" id="UP000273675"/>
    </source>
</evidence>
<dbReference type="GO" id="GO:0046872">
    <property type="term" value="F:metal ion binding"/>
    <property type="evidence" value="ECO:0007669"/>
    <property type="project" value="UniProtKB-KW"/>
</dbReference>
<dbReference type="InterPro" id="IPR023214">
    <property type="entry name" value="HAD_sf"/>
</dbReference>
<comment type="similarity">
    <text evidence="2">Belongs to the trehalose phosphatase family.</text>
</comment>
<dbReference type="GO" id="GO:0005992">
    <property type="term" value="P:trehalose biosynthetic process"/>
    <property type="evidence" value="ECO:0007669"/>
    <property type="project" value="UniProtKB-UniPathway"/>
</dbReference>
<proteinExistence type="inferred from homology"/>
<dbReference type="EC" id="3.1.3.12" evidence="2"/>
<dbReference type="EMBL" id="RBIM01000003">
    <property type="protein sequence ID" value="RKR00070.1"/>
    <property type="molecule type" value="Genomic_DNA"/>
</dbReference>
<dbReference type="AlphaFoldDB" id="A0A495DCM5"/>
<keyword evidence="1 2" id="KW-0378">Hydrolase</keyword>
<reference evidence="3 4" key="1">
    <citation type="submission" date="2018-10" db="EMBL/GenBank/DDBJ databases">
        <title>Genomic Encyclopedia of Type Strains, Phase IV (KMG-IV): sequencing the most valuable type-strain genomes for metagenomic binning, comparative biology and taxonomic classification.</title>
        <authorList>
            <person name="Goeker M."/>
        </authorList>
    </citation>
    <scope>NUCLEOTIDE SEQUENCE [LARGE SCALE GENOMIC DNA]</scope>
    <source>
        <strain evidence="3 4">DSM 4734</strain>
    </source>
</reference>
<evidence type="ECO:0000256" key="2">
    <source>
        <dbReference type="RuleBase" id="RU361117"/>
    </source>
</evidence>
<dbReference type="Gene3D" id="3.40.50.1000">
    <property type="entry name" value="HAD superfamily/HAD-like"/>
    <property type="match status" value="1"/>
</dbReference>
<dbReference type="Pfam" id="PF02358">
    <property type="entry name" value="Trehalose_PPase"/>
    <property type="match status" value="1"/>
</dbReference>
<comment type="cofactor">
    <cofactor evidence="2">
        <name>Mg(2+)</name>
        <dbReference type="ChEBI" id="CHEBI:18420"/>
    </cofactor>
</comment>